<sequence length="676" mass="73619">MASTAAPSWGFSIPKPGASLLLSFSFRHQSSPPPFLIIGSGPLAAQRAFSALEADASVVVIGKGGLENACDEIKWRVSNGQIGWVDLDGQKITSDSVLYPDSEDALALEKYISTIPSPKFLCITDTLLSSVARRSRASATLIYSLCHSRNINVNTTDYPDLCDFSFATTYRFSESLASSSSNQSSRIKREIVTRLPKDVGTAVRNVGKMRLLAKERDMQWGAELPSSWNGVVAIPGLEDVDPCADTDSPSTPNLPVPQRPSRTNSSNLEIKGEESESVAERTRRRMKWVAQISEYWPLEKLAGMTEEEMKRYLEDETEIIPPTTTEGSSSSQSVPPVPSTSIHSLLPPAPSSSKPGQILLIGSGPGHPSLLTLAAHRALTQLADIVLADKLVPAAVLALIPSRVEVVIARKFPGNADRAQTEMMERAVKEARRGRCVVRLKQGDPAIYGRFGEEVLYFRNPPPLSPSDTNTSYPPLPPTLVIPGVSSALAAPTLFDMPCTQRGAATSFLITTPVGKGGKTLEMPKYERARTVVVLMGVARLGECPIIERASMPDQRVIESTLADIERAMESVEVGAQRPPAMMVIGWSVLALWGEGNVDVLDGGSEDDGEGGKKSSLDETKVSQRDWERQTEEEVITDGKNQEEDDIERVRKWLGADVRWRVREGLAPSWDLFNII</sequence>
<dbReference type="InterPro" id="IPR014777">
    <property type="entry name" value="4pyrrole_Mease_sub1"/>
</dbReference>
<gene>
    <name evidence="10" type="ORF">BT96DRAFT_1015469</name>
</gene>
<dbReference type="GO" id="GO:0032259">
    <property type="term" value="P:methylation"/>
    <property type="evidence" value="ECO:0007669"/>
    <property type="project" value="UniProtKB-KW"/>
</dbReference>
<dbReference type="SUPFAM" id="SSF53790">
    <property type="entry name" value="Tetrapyrrole methylase"/>
    <property type="match status" value="1"/>
</dbReference>
<proteinExistence type="inferred from homology"/>
<dbReference type="InterPro" id="IPR028162">
    <property type="entry name" value="Met8_C"/>
</dbReference>
<dbReference type="Gene3D" id="3.30.950.10">
    <property type="entry name" value="Methyltransferase, Cobalt-precorrin-4 Transmethylase, Domain 2"/>
    <property type="match status" value="2"/>
</dbReference>
<organism evidence="10 11">
    <name type="scientific">Gymnopus androsaceus JB14</name>
    <dbReference type="NCBI Taxonomy" id="1447944"/>
    <lineage>
        <taxon>Eukaryota</taxon>
        <taxon>Fungi</taxon>
        <taxon>Dikarya</taxon>
        <taxon>Basidiomycota</taxon>
        <taxon>Agaricomycotina</taxon>
        <taxon>Agaricomycetes</taxon>
        <taxon>Agaricomycetidae</taxon>
        <taxon>Agaricales</taxon>
        <taxon>Marasmiineae</taxon>
        <taxon>Omphalotaceae</taxon>
        <taxon>Gymnopus</taxon>
    </lineage>
</organism>
<feature type="domain" description="Tetrapyrrole methylase" evidence="8">
    <location>
        <begin position="358"/>
        <end position="565"/>
    </location>
</feature>
<comment type="subunit">
    <text evidence="1">Homodimer.</text>
</comment>
<feature type="region of interest" description="Disordered" evidence="7">
    <location>
        <begin position="321"/>
        <end position="360"/>
    </location>
</feature>
<evidence type="ECO:0000259" key="8">
    <source>
        <dbReference type="Pfam" id="PF00590"/>
    </source>
</evidence>
<evidence type="ECO:0000256" key="2">
    <source>
        <dbReference type="ARBA" id="ARBA00022481"/>
    </source>
</evidence>
<evidence type="ECO:0000256" key="1">
    <source>
        <dbReference type="ARBA" id="ARBA00011738"/>
    </source>
</evidence>
<evidence type="ECO:0000256" key="5">
    <source>
        <dbReference type="ARBA" id="ARBA00022691"/>
    </source>
</evidence>
<feature type="region of interest" description="Disordered" evidence="7">
    <location>
        <begin position="239"/>
        <end position="281"/>
    </location>
</feature>
<dbReference type="InterPro" id="IPR014776">
    <property type="entry name" value="4pyrrole_Mease_sub2"/>
</dbReference>
<keyword evidence="11" id="KW-1185">Reference proteome</keyword>
<evidence type="ECO:0000313" key="10">
    <source>
        <dbReference type="EMBL" id="KAE9405761.1"/>
    </source>
</evidence>
<dbReference type="InterPro" id="IPR006366">
    <property type="entry name" value="CobA/CysG_C"/>
</dbReference>
<dbReference type="SUPFAM" id="SSF51735">
    <property type="entry name" value="NAD(P)-binding Rossmann-fold domains"/>
    <property type="match status" value="1"/>
</dbReference>
<feature type="region of interest" description="Disordered" evidence="7">
    <location>
        <begin position="601"/>
        <end position="645"/>
    </location>
</feature>
<evidence type="ECO:0000313" key="11">
    <source>
        <dbReference type="Proteomes" id="UP000799118"/>
    </source>
</evidence>
<name>A0A6A4I5G4_9AGAR</name>
<dbReference type="InterPro" id="IPR050161">
    <property type="entry name" value="Siro_Cobalamin_biosynth"/>
</dbReference>
<feature type="compositionally biased region" description="Basic and acidic residues" evidence="7">
    <location>
        <begin position="610"/>
        <end position="632"/>
    </location>
</feature>
<dbReference type="CDD" id="cd11642">
    <property type="entry name" value="SUMT"/>
    <property type="match status" value="1"/>
</dbReference>
<dbReference type="GO" id="GO:0019354">
    <property type="term" value="P:siroheme biosynthetic process"/>
    <property type="evidence" value="ECO:0007669"/>
    <property type="project" value="InterPro"/>
</dbReference>
<evidence type="ECO:0000256" key="3">
    <source>
        <dbReference type="ARBA" id="ARBA00022603"/>
    </source>
</evidence>
<evidence type="ECO:0000259" key="9">
    <source>
        <dbReference type="Pfam" id="PF14823"/>
    </source>
</evidence>
<dbReference type="Gene3D" id="3.40.1010.10">
    <property type="entry name" value="Cobalt-precorrin-4 Transmethylase, Domain 1"/>
    <property type="match status" value="1"/>
</dbReference>
<dbReference type="AlphaFoldDB" id="A0A6A4I5G4"/>
<dbReference type="InterPro" id="IPR000878">
    <property type="entry name" value="4pyrrol_Mease"/>
</dbReference>
<dbReference type="OrthoDB" id="508204at2759"/>
<dbReference type="PANTHER" id="PTHR45790:SF6">
    <property type="entry name" value="UROPORPHYRINOGEN-III C-METHYLTRANSFERASE"/>
    <property type="match status" value="1"/>
</dbReference>
<dbReference type="PANTHER" id="PTHR45790">
    <property type="entry name" value="SIROHEME SYNTHASE-RELATED"/>
    <property type="match status" value="1"/>
</dbReference>
<dbReference type="Pfam" id="PF00590">
    <property type="entry name" value="TP_methylase"/>
    <property type="match status" value="1"/>
</dbReference>
<feature type="compositionally biased region" description="Basic and acidic residues" evidence="7">
    <location>
        <begin position="270"/>
        <end position="281"/>
    </location>
</feature>
<comment type="similarity">
    <text evidence="6">In the N-terminal section; belongs to the precorrin methyltransferase family.</text>
</comment>
<dbReference type="FunFam" id="3.40.1010.10:FF:000006">
    <property type="entry name" value="Siroheme synthase, putative"/>
    <property type="match status" value="1"/>
</dbReference>
<reference evidence="10" key="1">
    <citation type="journal article" date="2019" name="Environ. Microbiol.">
        <title>Fungal ecological strategies reflected in gene transcription - a case study of two litter decomposers.</title>
        <authorList>
            <person name="Barbi F."/>
            <person name="Kohler A."/>
            <person name="Barry K."/>
            <person name="Baskaran P."/>
            <person name="Daum C."/>
            <person name="Fauchery L."/>
            <person name="Ihrmark K."/>
            <person name="Kuo A."/>
            <person name="LaButti K."/>
            <person name="Lipzen A."/>
            <person name="Morin E."/>
            <person name="Grigoriev I.V."/>
            <person name="Henrissat B."/>
            <person name="Lindahl B."/>
            <person name="Martin F."/>
        </authorList>
    </citation>
    <scope>NUCLEOTIDE SEQUENCE</scope>
    <source>
        <strain evidence="10">JB14</strain>
    </source>
</reference>
<keyword evidence="2" id="KW-0488">Methylation</keyword>
<keyword evidence="5" id="KW-0949">S-adenosyl-L-methionine</keyword>
<accession>A0A6A4I5G4</accession>
<dbReference type="Pfam" id="PF14823">
    <property type="entry name" value="Sirohm_synth_C"/>
    <property type="match status" value="1"/>
</dbReference>
<dbReference type="InterPro" id="IPR035996">
    <property type="entry name" value="4pyrrol_Methylase_sf"/>
</dbReference>
<feature type="compositionally biased region" description="Low complexity" evidence="7">
    <location>
        <begin position="321"/>
        <end position="355"/>
    </location>
</feature>
<dbReference type="Gene3D" id="3.40.50.720">
    <property type="entry name" value="NAD(P)-binding Rossmann-like Domain"/>
    <property type="match status" value="1"/>
</dbReference>
<keyword evidence="4" id="KW-0808">Transferase</keyword>
<keyword evidence="3 10" id="KW-0489">Methyltransferase</keyword>
<protein>
    <submittedName>
        <fullName evidence="10">Tetrapyrrole methylase</fullName>
    </submittedName>
</protein>
<dbReference type="SUPFAM" id="SSF75615">
    <property type="entry name" value="Siroheme synthase middle domains-like"/>
    <property type="match status" value="1"/>
</dbReference>
<dbReference type="Proteomes" id="UP000799118">
    <property type="component" value="Unassembled WGS sequence"/>
</dbReference>
<dbReference type="EMBL" id="ML769407">
    <property type="protein sequence ID" value="KAE9405761.1"/>
    <property type="molecule type" value="Genomic_DNA"/>
</dbReference>
<dbReference type="GO" id="GO:0004851">
    <property type="term" value="F:uroporphyrin-III C-methyltransferase activity"/>
    <property type="evidence" value="ECO:0007669"/>
    <property type="project" value="TreeGrafter"/>
</dbReference>
<evidence type="ECO:0000256" key="6">
    <source>
        <dbReference type="ARBA" id="ARBA00035662"/>
    </source>
</evidence>
<dbReference type="Pfam" id="PF13241">
    <property type="entry name" value="NAD_binding_7"/>
    <property type="match status" value="1"/>
</dbReference>
<dbReference type="InterPro" id="IPR036291">
    <property type="entry name" value="NAD(P)-bd_dom_sf"/>
</dbReference>
<evidence type="ECO:0000256" key="7">
    <source>
        <dbReference type="SAM" id="MobiDB-lite"/>
    </source>
</evidence>
<evidence type="ECO:0000256" key="4">
    <source>
        <dbReference type="ARBA" id="ARBA00022679"/>
    </source>
</evidence>
<feature type="domain" description="Siroheme biosynthesis protein Met8 C-terminal" evidence="9">
    <location>
        <begin position="278"/>
        <end position="314"/>
    </location>
</feature>